<dbReference type="InterPro" id="IPR015890">
    <property type="entry name" value="Chorismate_C"/>
</dbReference>
<accession>A0ABR7V7Z7</accession>
<sequence>MLFEVLRKVEEQLLKELPFVVYKKPNSKRIHVIIQKDGKLRYTKDFSEIGFVFAPFDSHTPAVLMPLHEQLQADIEEGTEPNFGSTNILDEQEREKEFHMDLVKKGAHLIEKGYLDKVVVSRELEVDCQSPPFEIFQRLLANYDSAFCYLWYHPKVGMWLGATPEILLRTTNNRLTTMSLAGTQTTVEGETPSWGQKEVDEQRMVTEYISKALQNEVSQMKVGNVESVRAGDLWHLRTKITAVYQNDLSNIIRALHPTPAVCGLPLPPARKFIMEHENYHREYYTGFLGELNIRQEIGRTSNDSRNQENKAYRSLTTSSELFVNLRCMKLADGKATLYVGGGITKDSIPENEWQETVAKSKTLLRVLSI</sequence>
<feature type="domain" description="Chorismate-utilising enzyme C-terminal" evidence="1">
    <location>
        <begin position="316"/>
        <end position="359"/>
    </location>
</feature>
<name>A0ABR7V7Z7_9FLAO</name>
<reference evidence="2 3" key="1">
    <citation type="submission" date="2020-05" db="EMBL/GenBank/DDBJ databases">
        <title>The draft genome sequence of Maribacter arenosus CAU 1321.</title>
        <authorList>
            <person name="Mu L."/>
        </authorList>
    </citation>
    <scope>NUCLEOTIDE SEQUENCE [LARGE SCALE GENOMIC DNA]</scope>
    <source>
        <strain evidence="2 3">CAU 1321</strain>
    </source>
</reference>
<dbReference type="RefSeq" id="WP_188312892.1">
    <property type="nucleotide sequence ID" value="NZ_JABTCG010000001.1"/>
</dbReference>
<gene>
    <name evidence="2" type="ORF">HPE63_03820</name>
</gene>
<evidence type="ECO:0000313" key="2">
    <source>
        <dbReference type="EMBL" id="MBD0849785.1"/>
    </source>
</evidence>
<keyword evidence="3" id="KW-1185">Reference proteome</keyword>
<evidence type="ECO:0000259" key="1">
    <source>
        <dbReference type="Pfam" id="PF00425"/>
    </source>
</evidence>
<proteinExistence type="predicted"/>
<protein>
    <submittedName>
        <fullName evidence="2">Chorismate-binding protein</fullName>
    </submittedName>
</protein>
<feature type="domain" description="Chorismate-utilising enzyme C-terminal" evidence="1">
    <location>
        <begin position="97"/>
        <end position="295"/>
    </location>
</feature>
<dbReference type="Gene3D" id="3.60.120.10">
    <property type="entry name" value="Anthranilate synthase"/>
    <property type="match status" value="1"/>
</dbReference>
<dbReference type="InterPro" id="IPR005801">
    <property type="entry name" value="ADC_synthase"/>
</dbReference>
<comment type="caution">
    <text evidence="2">The sequence shown here is derived from an EMBL/GenBank/DDBJ whole genome shotgun (WGS) entry which is preliminary data.</text>
</comment>
<dbReference type="PANTHER" id="PTHR42839:SF2">
    <property type="entry name" value="ISOCHORISMATE SYNTHASE ENTC"/>
    <property type="match status" value="1"/>
</dbReference>
<dbReference type="SUPFAM" id="SSF56322">
    <property type="entry name" value="ADC synthase"/>
    <property type="match status" value="1"/>
</dbReference>
<evidence type="ECO:0000313" key="3">
    <source>
        <dbReference type="Proteomes" id="UP000598350"/>
    </source>
</evidence>
<dbReference type="Proteomes" id="UP000598350">
    <property type="component" value="Unassembled WGS sequence"/>
</dbReference>
<organism evidence="2 3">
    <name type="scientific">Maribacter arenosus</name>
    <dbReference type="NCBI Taxonomy" id="1854708"/>
    <lineage>
        <taxon>Bacteria</taxon>
        <taxon>Pseudomonadati</taxon>
        <taxon>Bacteroidota</taxon>
        <taxon>Flavobacteriia</taxon>
        <taxon>Flavobacteriales</taxon>
        <taxon>Flavobacteriaceae</taxon>
        <taxon>Maribacter</taxon>
    </lineage>
</organism>
<dbReference type="EMBL" id="JABTCG010000001">
    <property type="protein sequence ID" value="MBD0849785.1"/>
    <property type="molecule type" value="Genomic_DNA"/>
</dbReference>
<dbReference type="Pfam" id="PF00425">
    <property type="entry name" value="Chorismate_bind"/>
    <property type="match status" value="2"/>
</dbReference>
<dbReference type="PANTHER" id="PTHR42839">
    <property type="entry name" value="ISOCHORISMATE SYNTHASE ENTC"/>
    <property type="match status" value="1"/>
</dbReference>